<dbReference type="InterPro" id="IPR006076">
    <property type="entry name" value="FAD-dep_OxRdtase"/>
</dbReference>
<sequence>MKILVVGAGIIGMTTAYYLARDGHQVTVVDRADAAGAETSFANGGQLSYSFVAPLAGPGVLSKVPGWLLDRNSPLRFRPRLDPNQWRWSAAFVLACNAAKSRQTAEKLLALSFLSRDLYHELAEQEGVPFEFARSGKLVMHREAKSFDDARAQTDYQATLGCHQEVLNADQCVAIEPALADVRGEIAGGIFTRSEDSGDCRQLCESLVARLRTQGVVFRFGANVTRLITRGDQISAVEVDGDLLEADAFVLATGVDAPRLTRPLGIRPLLYGLKGYSLTYPLVPVSNAPTVSVTDLQNKVVYARIGDRLRVAGIVDMGDDNTIIRPERIATLARQTEALFPRLSASGAPTTWAGLRPATPEGVPLIGPTRVRNLWMNIGHGALGFTLATGSAHLLAGMIAGRADERAKLFKPTY</sequence>
<dbReference type="GO" id="GO:0055130">
    <property type="term" value="P:D-alanine catabolic process"/>
    <property type="evidence" value="ECO:0007669"/>
    <property type="project" value="TreeGrafter"/>
</dbReference>
<protein>
    <submittedName>
        <fullName evidence="4">D-amino acid dehydrogenase</fullName>
    </submittedName>
</protein>
<dbReference type="PANTHER" id="PTHR13847:SF280">
    <property type="entry name" value="D-AMINO ACID DEHYDROGENASE"/>
    <property type="match status" value="1"/>
</dbReference>
<dbReference type="SUPFAM" id="SSF51905">
    <property type="entry name" value="FAD/NAD(P)-binding domain"/>
    <property type="match status" value="1"/>
</dbReference>
<reference evidence="4 5" key="1">
    <citation type="submission" date="2019-08" db="EMBL/GenBank/DDBJ databases">
        <title>Amphibian skin-associated Pigmentiphaga: genome sequence and occurrence across geography and hosts.</title>
        <authorList>
            <person name="Bletz M.C."/>
            <person name="Bunk B."/>
            <person name="Sproeer C."/>
            <person name="Biwer P."/>
            <person name="Reiter S."/>
            <person name="Rabemananjara F.C.E."/>
            <person name="Schulz S."/>
            <person name="Overmann J."/>
            <person name="Vences M."/>
        </authorList>
    </citation>
    <scope>NUCLEOTIDE SEQUENCE [LARGE SCALE GENOMIC DNA]</scope>
    <source>
        <strain evidence="4 5">Mada1488</strain>
    </source>
</reference>
<evidence type="ECO:0000313" key="5">
    <source>
        <dbReference type="Proteomes" id="UP000325161"/>
    </source>
</evidence>
<keyword evidence="5" id="KW-1185">Reference proteome</keyword>
<dbReference type="GO" id="GO:0005737">
    <property type="term" value="C:cytoplasm"/>
    <property type="evidence" value="ECO:0007669"/>
    <property type="project" value="TreeGrafter"/>
</dbReference>
<dbReference type="EMBL" id="CP043046">
    <property type="protein sequence ID" value="QEI05959.1"/>
    <property type="molecule type" value="Genomic_DNA"/>
</dbReference>
<dbReference type="GO" id="GO:0008718">
    <property type="term" value="F:D-amino-acid dehydrogenase activity"/>
    <property type="evidence" value="ECO:0007669"/>
    <property type="project" value="TreeGrafter"/>
</dbReference>
<dbReference type="RefSeq" id="WP_148814342.1">
    <property type="nucleotide sequence ID" value="NZ_CP043046.1"/>
</dbReference>
<dbReference type="InterPro" id="IPR036188">
    <property type="entry name" value="FAD/NAD-bd_sf"/>
</dbReference>
<comment type="similarity">
    <text evidence="1">Belongs to the DadA oxidoreductase family.</text>
</comment>
<dbReference type="PANTHER" id="PTHR13847">
    <property type="entry name" value="SARCOSINE DEHYDROGENASE-RELATED"/>
    <property type="match status" value="1"/>
</dbReference>
<accession>A0A5C0AU73</accession>
<dbReference type="AlphaFoldDB" id="A0A5C0AU73"/>
<keyword evidence="2" id="KW-0560">Oxidoreductase</keyword>
<evidence type="ECO:0000256" key="1">
    <source>
        <dbReference type="ARBA" id="ARBA00009410"/>
    </source>
</evidence>
<organism evidence="4 5">
    <name type="scientific">Pigmentiphaga aceris</name>
    <dbReference type="NCBI Taxonomy" id="1940612"/>
    <lineage>
        <taxon>Bacteria</taxon>
        <taxon>Pseudomonadati</taxon>
        <taxon>Pseudomonadota</taxon>
        <taxon>Betaproteobacteria</taxon>
        <taxon>Burkholderiales</taxon>
        <taxon>Alcaligenaceae</taxon>
        <taxon>Pigmentiphaga</taxon>
    </lineage>
</organism>
<dbReference type="KEGG" id="pacr:FXN63_08975"/>
<proteinExistence type="inferred from homology"/>
<evidence type="ECO:0000256" key="2">
    <source>
        <dbReference type="ARBA" id="ARBA00023002"/>
    </source>
</evidence>
<dbReference type="Gene3D" id="3.30.9.10">
    <property type="entry name" value="D-Amino Acid Oxidase, subunit A, domain 2"/>
    <property type="match status" value="1"/>
</dbReference>
<dbReference type="OrthoDB" id="18526at2"/>
<dbReference type="NCBIfam" id="NF001933">
    <property type="entry name" value="PRK00711.1"/>
    <property type="match status" value="1"/>
</dbReference>
<evidence type="ECO:0000259" key="3">
    <source>
        <dbReference type="Pfam" id="PF01266"/>
    </source>
</evidence>
<feature type="domain" description="FAD dependent oxidoreductase" evidence="3">
    <location>
        <begin position="2"/>
        <end position="396"/>
    </location>
</feature>
<name>A0A5C0AU73_9BURK</name>
<dbReference type="SUPFAM" id="SSF54373">
    <property type="entry name" value="FAD-linked reductases, C-terminal domain"/>
    <property type="match status" value="1"/>
</dbReference>
<dbReference type="Gene3D" id="3.50.50.60">
    <property type="entry name" value="FAD/NAD(P)-binding domain"/>
    <property type="match status" value="2"/>
</dbReference>
<dbReference type="Pfam" id="PF01266">
    <property type="entry name" value="DAO"/>
    <property type="match status" value="1"/>
</dbReference>
<evidence type="ECO:0000313" key="4">
    <source>
        <dbReference type="EMBL" id="QEI05959.1"/>
    </source>
</evidence>
<dbReference type="Proteomes" id="UP000325161">
    <property type="component" value="Chromosome"/>
</dbReference>
<gene>
    <name evidence="4" type="ORF">FXN63_08975</name>
</gene>
<dbReference type="GO" id="GO:0005886">
    <property type="term" value="C:plasma membrane"/>
    <property type="evidence" value="ECO:0007669"/>
    <property type="project" value="TreeGrafter"/>
</dbReference>